<dbReference type="AlphaFoldDB" id="A0A517NXM3"/>
<reference evidence="2 3" key="1">
    <citation type="submission" date="2019-02" db="EMBL/GenBank/DDBJ databases">
        <title>Deep-cultivation of Planctomycetes and their phenomic and genomic characterization uncovers novel biology.</title>
        <authorList>
            <person name="Wiegand S."/>
            <person name="Jogler M."/>
            <person name="Boedeker C."/>
            <person name="Pinto D."/>
            <person name="Vollmers J."/>
            <person name="Rivas-Marin E."/>
            <person name="Kohn T."/>
            <person name="Peeters S.H."/>
            <person name="Heuer A."/>
            <person name="Rast P."/>
            <person name="Oberbeckmann S."/>
            <person name="Bunk B."/>
            <person name="Jeske O."/>
            <person name="Meyerdierks A."/>
            <person name="Storesund J.E."/>
            <person name="Kallscheuer N."/>
            <person name="Luecker S."/>
            <person name="Lage O.M."/>
            <person name="Pohl T."/>
            <person name="Merkel B.J."/>
            <person name="Hornburger P."/>
            <person name="Mueller R.-W."/>
            <person name="Bruemmer F."/>
            <person name="Labrenz M."/>
            <person name="Spormann A.M."/>
            <person name="Op den Camp H."/>
            <person name="Overmann J."/>
            <person name="Amann R."/>
            <person name="Jetten M.S.M."/>
            <person name="Mascher T."/>
            <person name="Medema M.H."/>
            <person name="Devos D.P."/>
            <person name="Kaster A.-K."/>
            <person name="Ovreas L."/>
            <person name="Rohde M."/>
            <person name="Galperin M.Y."/>
            <person name="Jogler C."/>
        </authorList>
    </citation>
    <scope>NUCLEOTIDE SEQUENCE [LARGE SCALE GENOMIC DNA]</scope>
    <source>
        <strain evidence="2 3">K23_9</strain>
    </source>
</reference>
<gene>
    <name evidence="2" type="ORF">K239x_38860</name>
</gene>
<feature type="domain" description="PSP1 C-terminal" evidence="1">
    <location>
        <begin position="59"/>
        <end position="144"/>
    </location>
</feature>
<dbReference type="RefSeq" id="WP_145419647.1">
    <property type="nucleotide sequence ID" value="NZ_CP036526.1"/>
</dbReference>
<dbReference type="PROSITE" id="PS51411">
    <property type="entry name" value="PSP1_C"/>
    <property type="match status" value="1"/>
</dbReference>
<name>A0A517NXM3_9BACT</name>
<dbReference type="EMBL" id="CP036526">
    <property type="protein sequence ID" value="QDT11884.1"/>
    <property type="molecule type" value="Genomic_DNA"/>
</dbReference>
<keyword evidence="3" id="KW-1185">Reference proteome</keyword>
<sequence length="189" mass="20103">MTDYFLRLGSLGEIYPAQSVNRYERGQRVIVRTSRGVELAEIVRERQVLLNGQNGLASLKIVRATTSEDELLIKRLERHKRNAVESCRTALTEAGSTATILEIDQIFDGGTLVMHFLGPVDQLAESITKSIADQYESIVDTQAFAKLLSDGCGPECGTAEGGGCGSSKGGSAKKGSCSGCAVAAACQTN</sequence>
<accession>A0A517NXM3</accession>
<dbReference type="Proteomes" id="UP000319817">
    <property type="component" value="Chromosome"/>
</dbReference>
<proteinExistence type="predicted"/>
<dbReference type="OrthoDB" id="287205at2"/>
<evidence type="ECO:0000259" key="1">
    <source>
        <dbReference type="PROSITE" id="PS51411"/>
    </source>
</evidence>
<dbReference type="InterPro" id="IPR007557">
    <property type="entry name" value="PSP1_C"/>
</dbReference>
<protein>
    <recommendedName>
        <fullName evidence="1">PSP1 C-terminal domain-containing protein</fullName>
    </recommendedName>
</protein>
<organism evidence="2 3">
    <name type="scientific">Stieleria marina</name>
    <dbReference type="NCBI Taxonomy" id="1930275"/>
    <lineage>
        <taxon>Bacteria</taxon>
        <taxon>Pseudomonadati</taxon>
        <taxon>Planctomycetota</taxon>
        <taxon>Planctomycetia</taxon>
        <taxon>Pirellulales</taxon>
        <taxon>Pirellulaceae</taxon>
        <taxon>Stieleria</taxon>
    </lineage>
</organism>
<evidence type="ECO:0000313" key="2">
    <source>
        <dbReference type="EMBL" id="QDT11884.1"/>
    </source>
</evidence>
<evidence type="ECO:0000313" key="3">
    <source>
        <dbReference type="Proteomes" id="UP000319817"/>
    </source>
</evidence>